<dbReference type="PANTHER" id="PTHR46128">
    <property type="entry name" value="MITOCHONDRIAL GROUP I INTRON SPLICING FACTOR CCM1"/>
    <property type="match status" value="1"/>
</dbReference>
<feature type="repeat" description="PPR" evidence="3">
    <location>
        <begin position="528"/>
        <end position="562"/>
    </location>
</feature>
<keyword evidence="2" id="KW-0677">Repeat</keyword>
<dbReference type="Proteomes" id="UP001341840">
    <property type="component" value="Unassembled WGS sequence"/>
</dbReference>
<name>A0ABU6YNU6_9FABA</name>
<feature type="repeat" description="PPR" evidence="3">
    <location>
        <begin position="284"/>
        <end position="318"/>
    </location>
</feature>
<proteinExistence type="inferred from homology"/>
<dbReference type="InterPro" id="IPR011990">
    <property type="entry name" value="TPR-like_helical_dom_sf"/>
</dbReference>
<feature type="repeat" description="PPR" evidence="3">
    <location>
        <begin position="389"/>
        <end position="423"/>
    </location>
</feature>
<evidence type="ECO:0000313" key="5">
    <source>
        <dbReference type="Proteomes" id="UP001341840"/>
    </source>
</evidence>
<evidence type="ECO:0000256" key="1">
    <source>
        <dbReference type="ARBA" id="ARBA00007626"/>
    </source>
</evidence>
<dbReference type="InterPro" id="IPR050872">
    <property type="entry name" value="PPR_P_subfamily"/>
</dbReference>
<feature type="repeat" description="PPR" evidence="3">
    <location>
        <begin position="563"/>
        <end position="597"/>
    </location>
</feature>
<dbReference type="Pfam" id="PF13041">
    <property type="entry name" value="PPR_2"/>
    <property type="match status" value="6"/>
</dbReference>
<evidence type="ECO:0000256" key="3">
    <source>
        <dbReference type="PROSITE-ProRule" id="PRU00708"/>
    </source>
</evidence>
<feature type="repeat" description="PPR" evidence="3">
    <location>
        <begin position="319"/>
        <end position="353"/>
    </location>
</feature>
<feature type="repeat" description="PPR" evidence="3">
    <location>
        <begin position="598"/>
        <end position="632"/>
    </location>
</feature>
<dbReference type="NCBIfam" id="TIGR00756">
    <property type="entry name" value="PPR"/>
    <property type="match status" value="9"/>
</dbReference>
<organism evidence="4 5">
    <name type="scientific">Stylosanthes scabra</name>
    <dbReference type="NCBI Taxonomy" id="79078"/>
    <lineage>
        <taxon>Eukaryota</taxon>
        <taxon>Viridiplantae</taxon>
        <taxon>Streptophyta</taxon>
        <taxon>Embryophyta</taxon>
        <taxon>Tracheophyta</taxon>
        <taxon>Spermatophyta</taxon>
        <taxon>Magnoliopsida</taxon>
        <taxon>eudicotyledons</taxon>
        <taxon>Gunneridae</taxon>
        <taxon>Pentapetalae</taxon>
        <taxon>rosids</taxon>
        <taxon>fabids</taxon>
        <taxon>Fabales</taxon>
        <taxon>Fabaceae</taxon>
        <taxon>Papilionoideae</taxon>
        <taxon>50 kb inversion clade</taxon>
        <taxon>dalbergioids sensu lato</taxon>
        <taxon>Dalbergieae</taxon>
        <taxon>Pterocarpus clade</taxon>
        <taxon>Stylosanthes</taxon>
    </lineage>
</organism>
<evidence type="ECO:0000256" key="2">
    <source>
        <dbReference type="ARBA" id="ARBA00022737"/>
    </source>
</evidence>
<reference evidence="4 5" key="1">
    <citation type="journal article" date="2023" name="Plants (Basel)">
        <title>Bridging the Gap: Combining Genomics and Transcriptomics Approaches to Understand Stylosanthes scabra, an Orphan Legume from the Brazilian Caatinga.</title>
        <authorList>
            <person name="Ferreira-Neto J.R.C."/>
            <person name="da Silva M.D."/>
            <person name="Binneck E."/>
            <person name="de Melo N.F."/>
            <person name="da Silva R.H."/>
            <person name="de Melo A.L.T.M."/>
            <person name="Pandolfi V."/>
            <person name="Bustamante F.O."/>
            <person name="Brasileiro-Vidal A.C."/>
            <person name="Benko-Iseppon A.M."/>
        </authorList>
    </citation>
    <scope>NUCLEOTIDE SEQUENCE [LARGE SCALE GENOMIC DNA]</scope>
    <source>
        <tissue evidence="4">Leaves</tissue>
    </source>
</reference>
<feature type="repeat" description="PPR" evidence="3">
    <location>
        <begin position="354"/>
        <end position="388"/>
    </location>
</feature>
<dbReference type="PROSITE" id="PS51375">
    <property type="entry name" value="PPR"/>
    <property type="match status" value="10"/>
</dbReference>
<comment type="similarity">
    <text evidence="1">Belongs to the PPR family. P subfamily.</text>
</comment>
<feature type="repeat" description="PPR" evidence="3">
    <location>
        <begin position="211"/>
        <end position="245"/>
    </location>
</feature>
<sequence>MILSYFSFKSRNLLARAFHAGKRFSNPGSGDIVFRAICVNLKHRRWSVLERLSPKLTSSLVSRVVCEFQNSPLLALDFYNWVGGLFPHSLDSCCALVHVLVKSRKFDEALFLLRNLITEGGTPPLVLLEVLVESYQRCCSSIAAFDTLVRACTQVGATEGAYDVICNLRRRGCSITIHAWNNFLNHLLQLNEIHRFWNLYRGMGSFGYMENVNTLNLVIYALCKEFQLMEAISVLYRMMKGGIFPNVVSFNIIIDLACKIGYLDLSLKLFKKMTIMSGDFVWPNSITYNCIINGFCKNGKLLLAEEMLHKMVKEGIKPSVRTYATLIDGYARWGSLEEALRLCDIMVERGLLPNNVVYNSILYWLYREGGIEEASLLLSDMIDKHICPDQYSYAILTQGLCRNGFLTEALKLHSQILENNLIKDSFSHNILLNYICKRKNLAVAKQLLGSMITRGLAPDVFTYGIVIDGYCKLGNTNDALQVFDWMIKMDEKPNLTIYNSVINGLCKMASTNVAEDVVGELRKRRLFDATTFNTMISGYCTGGHIDKVFSLAMEMKSLGISVNIVTYNTLINLLCKCGCEEEAKELIKMMIVQGIRPDFITYTTLVTHFMKKCSPDEVIELHDYMVLNGVVPDQKTYDTIVRPLLLEEGRKRNHNTTYI</sequence>
<evidence type="ECO:0008006" key="6">
    <source>
        <dbReference type="Google" id="ProtNLM"/>
    </source>
</evidence>
<dbReference type="EMBL" id="JASCZI010242407">
    <property type="protein sequence ID" value="MED6210959.1"/>
    <property type="molecule type" value="Genomic_DNA"/>
</dbReference>
<dbReference type="SUPFAM" id="SSF81901">
    <property type="entry name" value="HCP-like"/>
    <property type="match status" value="1"/>
</dbReference>
<gene>
    <name evidence="4" type="ORF">PIB30_069083</name>
</gene>
<feature type="repeat" description="PPR" evidence="3">
    <location>
        <begin position="424"/>
        <end position="458"/>
    </location>
</feature>
<feature type="repeat" description="PPR" evidence="3">
    <location>
        <begin position="459"/>
        <end position="493"/>
    </location>
</feature>
<dbReference type="InterPro" id="IPR002885">
    <property type="entry name" value="PPR_rpt"/>
</dbReference>
<protein>
    <recommendedName>
        <fullName evidence="6">Pentatricopeptide repeat-containing protein At1g11710, mitochondrial</fullName>
    </recommendedName>
</protein>
<evidence type="ECO:0000313" key="4">
    <source>
        <dbReference type="EMBL" id="MED6210959.1"/>
    </source>
</evidence>
<dbReference type="Gene3D" id="1.25.40.10">
    <property type="entry name" value="Tetratricopeptide repeat domain"/>
    <property type="match status" value="5"/>
</dbReference>
<comment type="caution">
    <text evidence="4">The sequence shown here is derived from an EMBL/GenBank/DDBJ whole genome shotgun (WGS) entry which is preliminary data.</text>
</comment>
<keyword evidence="5" id="KW-1185">Reference proteome</keyword>
<accession>A0ABU6YNU6</accession>
<dbReference type="PANTHER" id="PTHR46128:SF54">
    <property type="entry name" value="PENTACOTRIPEPTIDE-REPEAT REGION OF PRORP DOMAIN-CONTAINING PROTEIN"/>
    <property type="match status" value="1"/>
</dbReference>
<dbReference type="Pfam" id="PF01535">
    <property type="entry name" value="PPR"/>
    <property type="match status" value="1"/>
</dbReference>